<dbReference type="AlphaFoldDB" id="A0A1H9DCD2"/>
<comment type="function">
    <text evidence="14 19">Joins adenosylcobinamide-GDP and alpha-ribazole to generate adenosylcobalamin (Ado-cobalamin). Also synthesizes adenosylcobalamin 5'-phosphate from adenosylcobinamide-GDP and alpha-ribazole 5'-phosphate.</text>
</comment>
<dbReference type="EMBL" id="FOFO01000017">
    <property type="protein sequence ID" value="SEQ11120.1"/>
    <property type="molecule type" value="Genomic_DNA"/>
</dbReference>
<feature type="transmembrane region" description="Helical" evidence="19">
    <location>
        <begin position="173"/>
        <end position="206"/>
    </location>
</feature>
<dbReference type="Pfam" id="PF02654">
    <property type="entry name" value="CobS"/>
    <property type="match status" value="1"/>
</dbReference>
<evidence type="ECO:0000256" key="18">
    <source>
        <dbReference type="ARBA" id="ARBA00049504"/>
    </source>
</evidence>
<dbReference type="GO" id="GO:0051073">
    <property type="term" value="F:adenosylcobinamide-GDP ribazoletransferase activity"/>
    <property type="evidence" value="ECO:0007669"/>
    <property type="project" value="UniProtKB-UniRule"/>
</dbReference>
<comment type="pathway">
    <text evidence="3 19">Cofactor biosynthesis; adenosylcobalamin biosynthesis; adenosylcobalamin from cob(II)yrinate a,c-diamide: step 7/7.</text>
</comment>
<evidence type="ECO:0000256" key="10">
    <source>
        <dbReference type="ARBA" id="ARBA00022692"/>
    </source>
</evidence>
<evidence type="ECO:0000256" key="4">
    <source>
        <dbReference type="ARBA" id="ARBA00010561"/>
    </source>
</evidence>
<keyword evidence="10 19" id="KW-0812">Transmembrane</keyword>
<feature type="transmembrane region" description="Helical" evidence="19">
    <location>
        <begin position="132"/>
        <end position="152"/>
    </location>
</feature>
<keyword evidence="7 19" id="KW-1003">Cell membrane</keyword>
<feature type="transmembrane region" description="Helical" evidence="19">
    <location>
        <begin position="35"/>
        <end position="68"/>
    </location>
</feature>
<evidence type="ECO:0000256" key="16">
    <source>
        <dbReference type="ARBA" id="ARBA00032853"/>
    </source>
</evidence>
<dbReference type="GO" id="GO:0009236">
    <property type="term" value="P:cobalamin biosynthetic process"/>
    <property type="evidence" value="ECO:0007669"/>
    <property type="project" value="UniProtKB-UniRule"/>
</dbReference>
<evidence type="ECO:0000256" key="1">
    <source>
        <dbReference type="ARBA" id="ARBA00001946"/>
    </source>
</evidence>
<dbReference type="PANTHER" id="PTHR34148">
    <property type="entry name" value="ADENOSYLCOBINAMIDE-GDP RIBAZOLETRANSFERASE"/>
    <property type="match status" value="1"/>
</dbReference>
<dbReference type="EC" id="2.7.8.26" evidence="5 19"/>
<dbReference type="RefSeq" id="WP_090207088.1">
    <property type="nucleotide sequence ID" value="NZ_FOFO01000017.1"/>
</dbReference>
<evidence type="ECO:0000256" key="9">
    <source>
        <dbReference type="ARBA" id="ARBA00022679"/>
    </source>
</evidence>
<keyword evidence="8 19" id="KW-0169">Cobalamin biosynthesis</keyword>
<comment type="catalytic activity">
    <reaction evidence="18 19">
        <text>alpha-ribazole 5'-phosphate + adenosylcob(III)inamide-GDP = adenosylcob(III)alamin 5'-phosphate + GMP + H(+)</text>
        <dbReference type="Rhea" id="RHEA:23560"/>
        <dbReference type="ChEBI" id="CHEBI:15378"/>
        <dbReference type="ChEBI" id="CHEBI:57918"/>
        <dbReference type="ChEBI" id="CHEBI:58115"/>
        <dbReference type="ChEBI" id="CHEBI:60487"/>
        <dbReference type="ChEBI" id="CHEBI:60493"/>
        <dbReference type="EC" id="2.7.8.26"/>
    </reaction>
</comment>
<keyword evidence="13 19" id="KW-0472">Membrane</keyword>
<organism evidence="20 21">
    <name type="scientific">Ectothiorhodospira magna</name>
    <dbReference type="NCBI Taxonomy" id="867345"/>
    <lineage>
        <taxon>Bacteria</taxon>
        <taxon>Pseudomonadati</taxon>
        <taxon>Pseudomonadota</taxon>
        <taxon>Gammaproteobacteria</taxon>
        <taxon>Chromatiales</taxon>
        <taxon>Ectothiorhodospiraceae</taxon>
        <taxon>Ectothiorhodospira</taxon>
    </lineage>
</organism>
<comment type="subcellular location">
    <subcellularLocation>
        <location evidence="2 19">Cell membrane</location>
        <topology evidence="2 19">Multi-pass membrane protein</topology>
    </subcellularLocation>
</comment>
<dbReference type="InterPro" id="IPR003805">
    <property type="entry name" value="CobS"/>
</dbReference>
<comment type="similarity">
    <text evidence="4 19">Belongs to the CobS family.</text>
</comment>
<evidence type="ECO:0000256" key="15">
    <source>
        <dbReference type="ARBA" id="ARBA00032605"/>
    </source>
</evidence>
<keyword evidence="12 19" id="KW-1133">Transmembrane helix</keyword>
<evidence type="ECO:0000256" key="6">
    <source>
        <dbReference type="ARBA" id="ARBA00015850"/>
    </source>
</evidence>
<proteinExistence type="inferred from homology"/>
<dbReference type="GO" id="GO:0005886">
    <property type="term" value="C:plasma membrane"/>
    <property type="evidence" value="ECO:0007669"/>
    <property type="project" value="UniProtKB-SubCell"/>
</dbReference>
<evidence type="ECO:0000256" key="17">
    <source>
        <dbReference type="ARBA" id="ARBA00048623"/>
    </source>
</evidence>
<dbReference type="UniPathway" id="UPA00148">
    <property type="reaction ID" value="UER00238"/>
</dbReference>
<dbReference type="OrthoDB" id="9794626at2"/>
<evidence type="ECO:0000256" key="2">
    <source>
        <dbReference type="ARBA" id="ARBA00004651"/>
    </source>
</evidence>
<dbReference type="HAMAP" id="MF_00719">
    <property type="entry name" value="CobS"/>
    <property type="match status" value="1"/>
</dbReference>
<comment type="catalytic activity">
    <reaction evidence="17 19">
        <text>alpha-ribazole + adenosylcob(III)inamide-GDP = adenosylcob(III)alamin + GMP + H(+)</text>
        <dbReference type="Rhea" id="RHEA:16049"/>
        <dbReference type="ChEBI" id="CHEBI:10329"/>
        <dbReference type="ChEBI" id="CHEBI:15378"/>
        <dbReference type="ChEBI" id="CHEBI:18408"/>
        <dbReference type="ChEBI" id="CHEBI:58115"/>
        <dbReference type="ChEBI" id="CHEBI:60487"/>
        <dbReference type="EC" id="2.7.8.26"/>
    </reaction>
</comment>
<evidence type="ECO:0000256" key="13">
    <source>
        <dbReference type="ARBA" id="ARBA00023136"/>
    </source>
</evidence>
<dbReference type="PANTHER" id="PTHR34148:SF1">
    <property type="entry name" value="ADENOSYLCOBINAMIDE-GDP RIBAZOLETRANSFERASE"/>
    <property type="match status" value="1"/>
</dbReference>
<dbReference type="Proteomes" id="UP000199496">
    <property type="component" value="Unassembled WGS sequence"/>
</dbReference>
<dbReference type="STRING" id="867345.SAMN05421693_11713"/>
<feature type="transmembrane region" description="Helical" evidence="19">
    <location>
        <begin position="103"/>
        <end position="126"/>
    </location>
</feature>
<evidence type="ECO:0000256" key="11">
    <source>
        <dbReference type="ARBA" id="ARBA00022842"/>
    </source>
</evidence>
<evidence type="ECO:0000313" key="20">
    <source>
        <dbReference type="EMBL" id="SEQ11120.1"/>
    </source>
</evidence>
<comment type="cofactor">
    <cofactor evidence="1 19">
        <name>Mg(2+)</name>
        <dbReference type="ChEBI" id="CHEBI:18420"/>
    </cofactor>
</comment>
<keyword evidence="21" id="KW-1185">Reference proteome</keyword>
<evidence type="ECO:0000256" key="3">
    <source>
        <dbReference type="ARBA" id="ARBA00004663"/>
    </source>
</evidence>
<keyword evidence="11 19" id="KW-0460">Magnesium</keyword>
<evidence type="ECO:0000256" key="14">
    <source>
        <dbReference type="ARBA" id="ARBA00025228"/>
    </source>
</evidence>
<dbReference type="NCBIfam" id="NF001278">
    <property type="entry name" value="PRK00235.1-5"/>
    <property type="match status" value="1"/>
</dbReference>
<name>A0A1H9DCD2_9GAMM</name>
<evidence type="ECO:0000256" key="7">
    <source>
        <dbReference type="ARBA" id="ARBA00022475"/>
    </source>
</evidence>
<feature type="transmembrane region" description="Helical" evidence="19">
    <location>
        <begin position="226"/>
        <end position="242"/>
    </location>
</feature>
<accession>A0A1H9DCD2</accession>
<evidence type="ECO:0000256" key="19">
    <source>
        <dbReference type="HAMAP-Rule" id="MF_00719"/>
    </source>
</evidence>
<evidence type="ECO:0000256" key="8">
    <source>
        <dbReference type="ARBA" id="ARBA00022573"/>
    </source>
</evidence>
<evidence type="ECO:0000256" key="5">
    <source>
        <dbReference type="ARBA" id="ARBA00013200"/>
    </source>
</evidence>
<reference evidence="20 21" key="1">
    <citation type="submission" date="2016-10" db="EMBL/GenBank/DDBJ databases">
        <authorList>
            <person name="de Groot N.N."/>
        </authorList>
    </citation>
    <scope>NUCLEOTIDE SEQUENCE [LARGE SCALE GENOMIC DNA]</scope>
    <source>
        <strain evidence="20 21">B7-7</strain>
    </source>
</reference>
<evidence type="ECO:0000256" key="12">
    <source>
        <dbReference type="ARBA" id="ARBA00022989"/>
    </source>
</evidence>
<keyword evidence="9 19" id="KW-0808">Transferase</keyword>
<evidence type="ECO:0000313" key="21">
    <source>
        <dbReference type="Proteomes" id="UP000199496"/>
    </source>
</evidence>
<dbReference type="GO" id="GO:0008818">
    <property type="term" value="F:cobalamin 5'-phosphate synthase activity"/>
    <property type="evidence" value="ECO:0007669"/>
    <property type="project" value="UniProtKB-UniRule"/>
</dbReference>
<sequence length="243" mass="25460">MKPFLVALRFLTRFPVSWNSPTDEEVGRSMLYYPLVGLLMGLPLAAMAWALGEGVLAAALIVTAWVLLTGLLHMDGLADTADAWIGGLGDRERTLEIMKDPRCGPAGVTALILLVLVKFAAVFELLALPGGWIALILAPLLGRAVVLPLFLLTGYVRSAGMATLLARHLPRRGAWLVTAGVALAVIILGGMAGVWALAGAALVFLLGRAWMVHRLGGTTGDTAGGLIELVEAGVLLAVVLALQ</sequence>
<protein>
    <recommendedName>
        <fullName evidence="6 19">Adenosylcobinamide-GDP ribazoletransferase</fullName>
        <ecNumber evidence="5 19">2.7.8.26</ecNumber>
    </recommendedName>
    <alternativeName>
        <fullName evidence="16 19">Cobalamin synthase</fullName>
    </alternativeName>
    <alternativeName>
        <fullName evidence="15 19">Cobalamin-5'-phosphate synthase</fullName>
    </alternativeName>
</protein>
<gene>
    <name evidence="19" type="primary">cobS</name>
    <name evidence="20" type="ORF">SAMN05421693_11713</name>
</gene>
<dbReference type="NCBIfam" id="TIGR00317">
    <property type="entry name" value="cobS"/>
    <property type="match status" value="1"/>
</dbReference>